<proteinExistence type="predicted"/>
<dbReference type="GO" id="GO:0009190">
    <property type="term" value="P:cyclic nucleotide biosynthetic process"/>
    <property type="evidence" value="ECO:0007669"/>
    <property type="project" value="InterPro"/>
</dbReference>
<evidence type="ECO:0000313" key="2">
    <source>
        <dbReference type="EMBL" id="MBM3330427.1"/>
    </source>
</evidence>
<dbReference type="GO" id="GO:0035556">
    <property type="term" value="P:intracellular signal transduction"/>
    <property type="evidence" value="ECO:0007669"/>
    <property type="project" value="InterPro"/>
</dbReference>
<sequence length="282" mass="32832">METREAATDLWRENDYTMAAVAYFDMFGFSVYLRRSDTKIRDVLTWLDELDRETDEGLKRRHCASQLKSAVFSDCMVRALPVGISAATSVETLLLDAIRVQRRLTATVWTRKDQEFHRPELPVRGGINVGQLYWGGRHVFGEALVEAVDLEKKMAVWPRVVVDLDVELDQVDEWRYPPGFTDFFACGIDGFPLLLEDNGVRYLNYLAPIQTEFGEWSDMQFYNKYLRDHKSLILKFRESVQRSSQMMCIEGWAEYHNSVVRHLKEDRHASSYLSKKELLVDL</sequence>
<comment type="caution">
    <text evidence="2">The sequence shown here is derived from an EMBL/GenBank/DDBJ whole genome shotgun (WGS) entry which is preliminary data.</text>
</comment>
<dbReference type="GO" id="GO:0004016">
    <property type="term" value="F:adenylate cyclase activity"/>
    <property type="evidence" value="ECO:0007669"/>
    <property type="project" value="UniProtKB-ARBA"/>
</dbReference>
<organism evidence="2 3">
    <name type="scientific">candidate division WOR-3 bacterium</name>
    <dbReference type="NCBI Taxonomy" id="2052148"/>
    <lineage>
        <taxon>Bacteria</taxon>
        <taxon>Bacteria division WOR-3</taxon>
    </lineage>
</organism>
<dbReference type="Proteomes" id="UP000779900">
    <property type="component" value="Unassembled WGS sequence"/>
</dbReference>
<evidence type="ECO:0000259" key="1">
    <source>
        <dbReference type="PROSITE" id="PS50125"/>
    </source>
</evidence>
<dbReference type="InterPro" id="IPR001054">
    <property type="entry name" value="A/G_cyclase"/>
</dbReference>
<dbReference type="EMBL" id="VGIR01000003">
    <property type="protein sequence ID" value="MBM3330427.1"/>
    <property type="molecule type" value="Genomic_DNA"/>
</dbReference>
<name>A0A937XCE6_UNCW3</name>
<dbReference type="InterPro" id="IPR029787">
    <property type="entry name" value="Nucleotide_cyclase"/>
</dbReference>
<protein>
    <recommendedName>
        <fullName evidence="1">Guanylate cyclase domain-containing protein</fullName>
    </recommendedName>
</protein>
<dbReference type="SUPFAM" id="SSF55073">
    <property type="entry name" value="Nucleotide cyclase"/>
    <property type="match status" value="1"/>
</dbReference>
<dbReference type="PROSITE" id="PS50125">
    <property type="entry name" value="GUANYLATE_CYCLASE_2"/>
    <property type="match status" value="1"/>
</dbReference>
<reference evidence="2" key="1">
    <citation type="submission" date="2019-03" db="EMBL/GenBank/DDBJ databases">
        <title>Lake Tanganyika Metagenome-Assembled Genomes (MAGs).</title>
        <authorList>
            <person name="Tran P."/>
        </authorList>
    </citation>
    <scope>NUCLEOTIDE SEQUENCE</scope>
    <source>
        <strain evidence="2">K_DeepCast_150m_m2_040</strain>
    </source>
</reference>
<dbReference type="AlphaFoldDB" id="A0A937XCE6"/>
<feature type="domain" description="Guanylate cyclase" evidence="1">
    <location>
        <begin position="20"/>
        <end position="151"/>
    </location>
</feature>
<evidence type="ECO:0000313" key="3">
    <source>
        <dbReference type="Proteomes" id="UP000779900"/>
    </source>
</evidence>
<gene>
    <name evidence="2" type="ORF">FJY68_01090</name>
</gene>
<accession>A0A937XCE6</accession>